<dbReference type="PANTHER" id="PTHR47691">
    <property type="entry name" value="REGULATOR-RELATED"/>
    <property type="match status" value="1"/>
</dbReference>
<dbReference type="InterPro" id="IPR002182">
    <property type="entry name" value="NB-ARC"/>
</dbReference>
<evidence type="ECO:0000313" key="3">
    <source>
        <dbReference type="Proteomes" id="UP000261811"/>
    </source>
</evidence>
<dbReference type="SMART" id="SM00530">
    <property type="entry name" value="HTH_XRE"/>
    <property type="match status" value="1"/>
</dbReference>
<dbReference type="Proteomes" id="UP000261811">
    <property type="component" value="Unassembled WGS sequence"/>
</dbReference>
<sequence length="853" mass="92598">MVAMASIDPGRIQTAAELREQLGRAFDRQGLSLQEFAAKAGLSVTTVRSILGGKTSVPHRGSLDAFVTACGQRLEPWRDARARAVRAEPKALLAARGSSRPLQLPSAPPDFTGRTRELGDLLEVCARGRESPRRTGTPAVVLTGPPGVGKTALALRLCEELQGAYPDGGLFSRLREDNDHPGSGGTLPRFLRALGVDAADVPDERAEQAALFRTLLVDRRMLIMLDDAVDEAQVRPLLPNSAGSLVVVTSRKALPTLEGATSHRLDVLDRQDAQALLARVGGPDRMAADTDGSHLVAELCGGLPLALRIAAARLAARTDWTPSDLAGRLTDARRRLRLLRVGDLDVRVSFEVSYRALPEAVARLFRLLAITPGPTFSTALVAVIVELPLPDAEELLDRLILDQLVEPADRPGSYRMHDLIKLFAAELLGDGDSDTQRAASAMFSWYAENLERSVSHLFSPSERLNRPDPQAAAARKTARGWLDEEHTNLLYILAICHARGLDELTTRLGYGVAVLARQRGLWEVCDDALEISLAAADRLGDRHWRALLLNQQGESWASHKSSWSDAAACWQEAVALLEPDCADDAKGLVANLHGRLANAYRELDRPEDEAREEATATALLASFGAGEGKAAADGIRAQGLFASGRVAEAIPLLESVVQELERPDVTVANFPRVILGYRLNLAKACLAVQPPRPAQAVTQLLECLDLCREYGQEAQEAEVLCELGKAYRARGHHARARQAWIEGLEAVRALPSPEMEGRLTYELADHFASWKKDYAEACALFARSAAAFSAANQPGNQSSALLRLALARQDLGDGKGAETALEEALASLERISDKAWVERYRGYILRTLEALRR</sequence>
<dbReference type="InterPro" id="IPR001387">
    <property type="entry name" value="Cro/C1-type_HTH"/>
</dbReference>
<evidence type="ECO:0000313" key="2">
    <source>
        <dbReference type="EMBL" id="RFU39640.1"/>
    </source>
</evidence>
<dbReference type="PROSITE" id="PS50943">
    <property type="entry name" value="HTH_CROC1"/>
    <property type="match status" value="1"/>
</dbReference>
<dbReference type="SUPFAM" id="SSF52540">
    <property type="entry name" value="P-loop containing nucleoside triphosphate hydrolases"/>
    <property type="match status" value="1"/>
</dbReference>
<dbReference type="SUPFAM" id="SSF47413">
    <property type="entry name" value="lambda repressor-like DNA-binding domains"/>
    <property type="match status" value="1"/>
</dbReference>
<reference evidence="2 3" key="1">
    <citation type="submission" date="2018-08" db="EMBL/GenBank/DDBJ databases">
        <title>Actinomadura jelena sp. nov., a novel Actinomycete isolated from soil in Chad.</title>
        <authorList>
            <person name="Shi L."/>
        </authorList>
    </citation>
    <scope>NUCLEOTIDE SEQUENCE [LARGE SCALE GENOMIC DNA]</scope>
    <source>
        <strain evidence="2 3">NEAU-G17</strain>
    </source>
</reference>
<dbReference type="PANTHER" id="PTHR47691:SF3">
    <property type="entry name" value="HTH-TYPE TRANSCRIPTIONAL REGULATOR RV0890C-RELATED"/>
    <property type="match status" value="1"/>
</dbReference>
<dbReference type="Gene3D" id="1.25.40.10">
    <property type="entry name" value="Tetratricopeptide repeat domain"/>
    <property type="match status" value="1"/>
</dbReference>
<dbReference type="InterPro" id="IPR011990">
    <property type="entry name" value="TPR-like_helical_dom_sf"/>
</dbReference>
<dbReference type="InterPro" id="IPR019734">
    <property type="entry name" value="TPR_rpt"/>
</dbReference>
<dbReference type="Pfam" id="PF00931">
    <property type="entry name" value="NB-ARC"/>
    <property type="match status" value="1"/>
</dbReference>
<accession>A0A372JI57</accession>
<gene>
    <name evidence="2" type="ORF">DZF91_21320</name>
</gene>
<feature type="domain" description="HTH cro/C1-type" evidence="1">
    <location>
        <begin position="28"/>
        <end position="77"/>
    </location>
</feature>
<dbReference type="GO" id="GO:0003677">
    <property type="term" value="F:DNA binding"/>
    <property type="evidence" value="ECO:0007669"/>
    <property type="project" value="InterPro"/>
</dbReference>
<dbReference type="CDD" id="cd00093">
    <property type="entry name" value="HTH_XRE"/>
    <property type="match status" value="1"/>
</dbReference>
<dbReference type="PRINTS" id="PR00364">
    <property type="entry name" value="DISEASERSIST"/>
</dbReference>
<dbReference type="InterPro" id="IPR027417">
    <property type="entry name" value="P-loop_NTPase"/>
</dbReference>
<dbReference type="AlphaFoldDB" id="A0A372JI57"/>
<dbReference type="GO" id="GO:0043531">
    <property type="term" value="F:ADP binding"/>
    <property type="evidence" value="ECO:0007669"/>
    <property type="project" value="InterPro"/>
</dbReference>
<dbReference type="Gene3D" id="3.40.50.300">
    <property type="entry name" value="P-loop containing nucleotide triphosphate hydrolases"/>
    <property type="match status" value="1"/>
</dbReference>
<dbReference type="SUPFAM" id="SSF48452">
    <property type="entry name" value="TPR-like"/>
    <property type="match status" value="1"/>
</dbReference>
<proteinExistence type="predicted"/>
<protein>
    <recommendedName>
        <fullName evidence="1">HTH cro/C1-type domain-containing protein</fullName>
    </recommendedName>
</protein>
<dbReference type="EMBL" id="QURH01000331">
    <property type="protein sequence ID" value="RFU39640.1"/>
    <property type="molecule type" value="Genomic_DNA"/>
</dbReference>
<keyword evidence="3" id="KW-1185">Reference proteome</keyword>
<organism evidence="2 3">
    <name type="scientific">Actinomadura logoneensis</name>
    <dbReference type="NCBI Taxonomy" id="2293572"/>
    <lineage>
        <taxon>Bacteria</taxon>
        <taxon>Bacillati</taxon>
        <taxon>Actinomycetota</taxon>
        <taxon>Actinomycetes</taxon>
        <taxon>Streptosporangiales</taxon>
        <taxon>Thermomonosporaceae</taxon>
        <taxon>Actinomadura</taxon>
    </lineage>
</organism>
<dbReference type="InterPro" id="IPR010982">
    <property type="entry name" value="Lambda_DNA-bd_dom_sf"/>
</dbReference>
<evidence type="ECO:0000259" key="1">
    <source>
        <dbReference type="PROSITE" id="PS50943"/>
    </source>
</evidence>
<name>A0A372JI57_9ACTN</name>
<dbReference type="SMART" id="SM00028">
    <property type="entry name" value="TPR"/>
    <property type="match status" value="2"/>
</dbReference>
<comment type="caution">
    <text evidence="2">The sequence shown here is derived from an EMBL/GenBank/DDBJ whole genome shotgun (WGS) entry which is preliminary data.</text>
</comment>